<evidence type="ECO:0000313" key="1">
    <source>
        <dbReference type="EMBL" id="MCI0128094.1"/>
    </source>
</evidence>
<dbReference type="Pfam" id="PF13412">
    <property type="entry name" value="HTH_24"/>
    <property type="match status" value="1"/>
</dbReference>
<dbReference type="PANTHER" id="PTHR18964">
    <property type="entry name" value="ROK (REPRESSOR, ORF, KINASE) FAMILY"/>
    <property type="match status" value="1"/>
</dbReference>
<dbReference type="Gene3D" id="3.30.420.40">
    <property type="match status" value="2"/>
</dbReference>
<dbReference type="RefSeq" id="WP_281736334.1">
    <property type="nucleotide sequence ID" value="NZ_JAKETQ010000001.1"/>
</dbReference>
<evidence type="ECO:0000313" key="2">
    <source>
        <dbReference type="Proteomes" id="UP001156140"/>
    </source>
</evidence>
<dbReference type="SUPFAM" id="SSF46785">
    <property type="entry name" value="Winged helix' DNA-binding domain"/>
    <property type="match status" value="1"/>
</dbReference>
<gene>
    <name evidence="1" type="ORF">ML536_14790</name>
</gene>
<dbReference type="InterPro" id="IPR043129">
    <property type="entry name" value="ATPase_NBD"/>
</dbReference>
<dbReference type="SUPFAM" id="SSF53067">
    <property type="entry name" value="Actin-like ATPase domain"/>
    <property type="match status" value="1"/>
</dbReference>
<dbReference type="GO" id="GO:0009384">
    <property type="term" value="F:N-acylmannosamine kinase activity"/>
    <property type="evidence" value="ECO:0007669"/>
    <property type="project" value="TreeGrafter"/>
</dbReference>
<proteinExistence type="predicted"/>
<dbReference type="Pfam" id="PF00480">
    <property type="entry name" value="ROK"/>
    <property type="match status" value="1"/>
</dbReference>
<dbReference type="Proteomes" id="UP001156140">
    <property type="component" value="Unassembled WGS sequence"/>
</dbReference>
<keyword evidence="2" id="KW-1185">Reference proteome</keyword>
<dbReference type="PANTHER" id="PTHR18964:SF169">
    <property type="entry name" value="N-ACETYLMANNOSAMINE KINASE"/>
    <property type="match status" value="1"/>
</dbReference>
<dbReference type="InterPro" id="IPR036390">
    <property type="entry name" value="WH_DNA-bd_sf"/>
</dbReference>
<dbReference type="AlphaFoldDB" id="A0AA41QQE4"/>
<protein>
    <submittedName>
        <fullName evidence="1">ROK family transcriptional regulator</fullName>
    </submittedName>
</protein>
<accession>A0AA41QQE4</accession>
<dbReference type="EMBL" id="JALAZD010000001">
    <property type="protein sequence ID" value="MCI0128094.1"/>
    <property type="molecule type" value="Genomic_DNA"/>
</dbReference>
<dbReference type="Gene3D" id="1.10.10.10">
    <property type="entry name" value="Winged helix-like DNA-binding domain superfamily/Winged helix DNA-binding domain"/>
    <property type="match status" value="1"/>
</dbReference>
<dbReference type="InterPro" id="IPR036388">
    <property type="entry name" value="WH-like_DNA-bd_sf"/>
</dbReference>
<reference evidence="1" key="1">
    <citation type="submission" date="2022-03" db="EMBL/GenBank/DDBJ databases">
        <title>The complete genome sequence of a Methyloterrigena soli.</title>
        <authorList>
            <person name="Zi Z."/>
        </authorList>
    </citation>
    <scope>NUCLEOTIDE SEQUENCE</scope>
    <source>
        <strain evidence="1">M48</strain>
    </source>
</reference>
<dbReference type="InterPro" id="IPR000600">
    <property type="entry name" value="ROK"/>
</dbReference>
<name>A0AA41QQE4_9HYPH</name>
<sequence length="412" mass="45022">MASRAAKEEKAARAGGFSRGTNQTGVRLYNERLVLSLIRRHKSLPKADIARMTGLSPQTISIITNQLEADGLLLKGNPQRGRIGQPSVPYSLNPDGAFAFGLKIGRRSVDLYLINFTGEILKLLHKIYPYPKPEAILHFARAGIAEMMKDLSPEHGRRMAGVGIAAPYEMWTWPEEIGAPREDIDAWRTVDIRSDLASHLDWPVYFHNDITAACAAELIFGRGSDYLDYLYVYIGSFIGGGLVLNGHLFPGRTQNAGALGSMPAPATGTGAQAQRTPQLMNVASIYVLERKLIAQGKNPEVLWLSPDDWGDDLGPALDEWIDEVSQNVAISIVAAVAVIDVETVIIDGAFPEFVRKAIIDRTHTALERINRQGLSPFRVVEGTIGNAARALGGASIPLLANFTQDREVLFKD</sequence>
<organism evidence="1 2">
    <name type="scientific">Paradevosia shaoguanensis</name>
    <dbReference type="NCBI Taxonomy" id="1335043"/>
    <lineage>
        <taxon>Bacteria</taxon>
        <taxon>Pseudomonadati</taxon>
        <taxon>Pseudomonadota</taxon>
        <taxon>Alphaproteobacteria</taxon>
        <taxon>Hyphomicrobiales</taxon>
        <taxon>Devosiaceae</taxon>
        <taxon>Paradevosia</taxon>
    </lineage>
</organism>
<comment type="caution">
    <text evidence="1">The sequence shown here is derived from an EMBL/GenBank/DDBJ whole genome shotgun (WGS) entry which is preliminary data.</text>
</comment>
<dbReference type="GO" id="GO:0019262">
    <property type="term" value="P:N-acetylneuraminate catabolic process"/>
    <property type="evidence" value="ECO:0007669"/>
    <property type="project" value="TreeGrafter"/>
</dbReference>